<dbReference type="InterPro" id="IPR036390">
    <property type="entry name" value="WH_DNA-bd_sf"/>
</dbReference>
<protein>
    <submittedName>
        <fullName evidence="7">Transcriptional regulator, MarR family</fullName>
    </submittedName>
</protein>
<proteinExistence type="predicted"/>
<dbReference type="Pfam" id="PF22381">
    <property type="entry name" value="Staph_reg_Sar_Rot"/>
    <property type="match status" value="1"/>
</dbReference>
<evidence type="ECO:0000313" key="7">
    <source>
        <dbReference type="EMBL" id="SCF07006.1"/>
    </source>
</evidence>
<dbReference type="Gene3D" id="1.10.10.10">
    <property type="entry name" value="Winged helix-like DNA-binding domain superfamily/Winged helix DNA-binding domain"/>
    <property type="match status" value="1"/>
</dbReference>
<evidence type="ECO:0000313" key="8">
    <source>
        <dbReference type="Proteomes" id="UP000183585"/>
    </source>
</evidence>
<comment type="subcellular location">
    <subcellularLocation>
        <location evidence="1">Cytoplasm</location>
    </subcellularLocation>
</comment>
<dbReference type="GO" id="GO:0003677">
    <property type="term" value="F:DNA binding"/>
    <property type="evidence" value="ECO:0007669"/>
    <property type="project" value="UniProtKB-KW"/>
</dbReference>
<dbReference type="PROSITE" id="PS50995">
    <property type="entry name" value="HTH_MARR_2"/>
    <property type="match status" value="1"/>
</dbReference>
<keyword evidence="8" id="KW-1185">Reference proteome</keyword>
<dbReference type="AlphaFoldDB" id="A0A1C4XEZ3"/>
<keyword evidence="3" id="KW-0805">Transcription regulation</keyword>
<dbReference type="SUPFAM" id="SSF46785">
    <property type="entry name" value="Winged helix' DNA-binding domain"/>
    <property type="match status" value="1"/>
</dbReference>
<name>A0A1C4XEZ3_9ACTN</name>
<dbReference type="PANTHER" id="PTHR33164:SF5">
    <property type="entry name" value="ORGANIC HYDROPEROXIDE RESISTANCE TRANSCRIPTIONAL REGULATOR"/>
    <property type="match status" value="1"/>
</dbReference>
<dbReference type="EMBL" id="FMCT01000004">
    <property type="protein sequence ID" value="SCF07006.1"/>
    <property type="molecule type" value="Genomic_DNA"/>
</dbReference>
<dbReference type="InterPro" id="IPR055166">
    <property type="entry name" value="Transc_reg_Sar_Rot_HTH"/>
</dbReference>
<dbReference type="InterPro" id="IPR000835">
    <property type="entry name" value="HTH_MarR-typ"/>
</dbReference>
<dbReference type="SMART" id="SM00347">
    <property type="entry name" value="HTH_MARR"/>
    <property type="match status" value="1"/>
</dbReference>
<dbReference type="InterPro" id="IPR036388">
    <property type="entry name" value="WH-like_DNA-bd_sf"/>
</dbReference>
<evidence type="ECO:0000256" key="1">
    <source>
        <dbReference type="ARBA" id="ARBA00004496"/>
    </source>
</evidence>
<keyword evidence="2" id="KW-0963">Cytoplasm</keyword>
<evidence type="ECO:0000256" key="2">
    <source>
        <dbReference type="ARBA" id="ARBA00022490"/>
    </source>
</evidence>
<dbReference type="Proteomes" id="UP000183585">
    <property type="component" value="Unassembled WGS sequence"/>
</dbReference>
<dbReference type="PRINTS" id="PR00598">
    <property type="entry name" value="HTHMARR"/>
</dbReference>
<keyword evidence="4" id="KW-0238">DNA-binding</keyword>
<keyword evidence="5" id="KW-0804">Transcription</keyword>
<evidence type="ECO:0000259" key="6">
    <source>
        <dbReference type="PROSITE" id="PS50995"/>
    </source>
</evidence>
<organism evidence="7 8">
    <name type="scientific">Micromonospora carbonacea</name>
    <dbReference type="NCBI Taxonomy" id="47853"/>
    <lineage>
        <taxon>Bacteria</taxon>
        <taxon>Bacillati</taxon>
        <taxon>Actinomycetota</taxon>
        <taxon>Actinomycetes</taxon>
        <taxon>Micromonosporales</taxon>
        <taxon>Micromonosporaceae</taxon>
        <taxon>Micromonospora</taxon>
    </lineage>
</organism>
<dbReference type="InterPro" id="IPR039422">
    <property type="entry name" value="MarR/SlyA-like"/>
</dbReference>
<evidence type="ECO:0000256" key="3">
    <source>
        <dbReference type="ARBA" id="ARBA00023015"/>
    </source>
</evidence>
<gene>
    <name evidence="7" type="ORF">GA0070563_104430</name>
</gene>
<reference evidence="8" key="1">
    <citation type="submission" date="2016-06" db="EMBL/GenBank/DDBJ databases">
        <authorList>
            <person name="Varghese N."/>
            <person name="Submissions Spin"/>
        </authorList>
    </citation>
    <scope>NUCLEOTIDE SEQUENCE [LARGE SCALE GENOMIC DNA]</scope>
    <source>
        <strain evidence="8">DSM 43168</strain>
    </source>
</reference>
<sequence>MHNSIAHYVFTVTDDLVLGRQVCFALYAASRALTDVYRPILDEFGLTYPQYLVLLVLWERGDDAPTVSELGAALRLDSGTLSPLLKRLEAAGVLVRSRSAADERRVEVRLTDAGRALRERMCGVPLRVALATGLTEAELIGLRDTLNRVTETIHRQKEK</sequence>
<dbReference type="STRING" id="47853.TK50_24035"/>
<dbReference type="FunFam" id="1.10.10.10:FF:000163">
    <property type="entry name" value="MarR family transcriptional regulator"/>
    <property type="match status" value="1"/>
</dbReference>
<dbReference type="GO" id="GO:0005737">
    <property type="term" value="C:cytoplasm"/>
    <property type="evidence" value="ECO:0007669"/>
    <property type="project" value="UniProtKB-SubCell"/>
</dbReference>
<evidence type="ECO:0000256" key="5">
    <source>
        <dbReference type="ARBA" id="ARBA00023163"/>
    </source>
</evidence>
<feature type="domain" description="HTH marR-type" evidence="6">
    <location>
        <begin position="19"/>
        <end position="151"/>
    </location>
</feature>
<dbReference type="GO" id="GO:0006950">
    <property type="term" value="P:response to stress"/>
    <property type="evidence" value="ECO:0007669"/>
    <property type="project" value="TreeGrafter"/>
</dbReference>
<evidence type="ECO:0000256" key="4">
    <source>
        <dbReference type="ARBA" id="ARBA00023125"/>
    </source>
</evidence>
<dbReference type="PANTHER" id="PTHR33164">
    <property type="entry name" value="TRANSCRIPTIONAL REGULATOR, MARR FAMILY"/>
    <property type="match status" value="1"/>
</dbReference>
<dbReference type="GO" id="GO:0003700">
    <property type="term" value="F:DNA-binding transcription factor activity"/>
    <property type="evidence" value="ECO:0007669"/>
    <property type="project" value="InterPro"/>
</dbReference>
<accession>A0A1C4XEZ3</accession>